<evidence type="ECO:0000313" key="6">
    <source>
        <dbReference type="EMBL" id="KAK6933940.1"/>
    </source>
</evidence>
<dbReference type="GO" id="GO:0032039">
    <property type="term" value="C:integrator complex"/>
    <property type="evidence" value="ECO:0007669"/>
    <property type="project" value="InterPro"/>
</dbReference>
<protein>
    <recommendedName>
        <fullName evidence="5">Beta-Casp domain-containing protein</fullName>
    </recommendedName>
</protein>
<dbReference type="InterPro" id="IPR027074">
    <property type="entry name" value="Integrator_9su"/>
</dbReference>
<reference evidence="6 7" key="1">
    <citation type="submission" date="2023-12" db="EMBL/GenBank/DDBJ databases">
        <title>A high-quality genome assembly for Dillenia turbinata (Dilleniales).</title>
        <authorList>
            <person name="Chanderbali A."/>
        </authorList>
    </citation>
    <scope>NUCLEOTIDE SEQUENCE [LARGE SCALE GENOMIC DNA]</scope>
    <source>
        <strain evidence="6">LSX21</strain>
        <tissue evidence="6">Leaf</tissue>
    </source>
</reference>
<dbReference type="InterPro" id="IPR022712">
    <property type="entry name" value="Beta_Casp"/>
</dbReference>
<sequence length="685" mass="76676">TCLSKGGGFYFPPCHMLSVCGFQILVDCPLDLSALTIFSPVPVDSFAMQDEGNCLQLADRSLDSEYVNRNRLKVEKPINAKDLIHAEPWFKTVRNLHLWSVSSIDIVLITSWMGMLGLPFLTRMKEFSAKIYVTEATARIAHLMMKDLLSMHMEFREFYGWMDSGFPEWMRWTQLEMLPLAISEIVLGQDWTNLGGFMPLYSAVDVKDCMQKVQSLKYGEEACYNGTIIMKAFSSGLEIGASNWIIAAPEAKLSCMSNSAFKSSHAMSFDYQTLQGTEILVCSNTLPEDAQDDNHSLALMADDSMKSSCHGDCLEKFMESLINANKSTEEMEKLSYVCSCAADSVKAGGSVLIPMGQLGLTLQLLEQISSSLEAISLEVPIYIISSIAEELLAFTNIIPEWLCQHRQDKLYSGEPLFAHVELLKQKRLHLFPALHSPELILRLGPVVHLLQRWQNDPNSLIVLENGVDADLALLPFKPITIKVLQCSFVSAMKFQTFKPMLNMLQPKYVLRTALLPQQFPDDLRWETFCPENPFTCRYYSENETVPIPSLNSTELEITTGLASQLHCKSLKQESMNIARLKGELIVEHGKHRLDSSVEPVQNSNPKPLLRWGLIDLKRLLALLKEMGISGSLRVSPESHEFCIADVNEPSKALIELQGNKTIVSTADEKLALLISDAIDCIADSI</sequence>
<evidence type="ECO:0000256" key="1">
    <source>
        <dbReference type="ARBA" id="ARBA00004123"/>
    </source>
</evidence>
<comment type="caution">
    <text evidence="6">The sequence shown here is derived from an EMBL/GenBank/DDBJ whole genome shotgun (WGS) entry which is preliminary data.</text>
</comment>
<evidence type="ECO:0000256" key="4">
    <source>
        <dbReference type="ARBA" id="ARBA00023242"/>
    </source>
</evidence>
<proteinExistence type="predicted"/>
<dbReference type="PANTHER" id="PTHR46094">
    <property type="entry name" value="INTEGRATOR COMPLEX SUBUNIT 9"/>
    <property type="match status" value="1"/>
</dbReference>
<dbReference type="InterPro" id="IPR036866">
    <property type="entry name" value="RibonucZ/Hydroxyglut_hydro"/>
</dbReference>
<dbReference type="EMBL" id="JBAMMX010000009">
    <property type="protein sequence ID" value="KAK6933940.1"/>
    <property type="molecule type" value="Genomic_DNA"/>
</dbReference>
<dbReference type="SUPFAM" id="SSF56281">
    <property type="entry name" value="Metallo-hydrolase/oxidoreductase"/>
    <property type="match status" value="1"/>
</dbReference>
<dbReference type="PANTHER" id="PTHR46094:SF1">
    <property type="entry name" value="INTEGRATOR COMPLEX SUBUNIT 9"/>
    <property type="match status" value="1"/>
</dbReference>
<evidence type="ECO:0000259" key="5">
    <source>
        <dbReference type="SMART" id="SM01027"/>
    </source>
</evidence>
<dbReference type="Gene3D" id="3.40.50.10890">
    <property type="match status" value="1"/>
</dbReference>
<evidence type="ECO:0000256" key="3">
    <source>
        <dbReference type="ARBA" id="ARBA00022490"/>
    </source>
</evidence>
<evidence type="ECO:0000313" key="7">
    <source>
        <dbReference type="Proteomes" id="UP001370490"/>
    </source>
</evidence>
<name>A0AAN8VGS3_9MAGN</name>
<dbReference type="AlphaFoldDB" id="A0AAN8VGS3"/>
<keyword evidence="7" id="KW-1185">Reference proteome</keyword>
<keyword evidence="4" id="KW-0539">Nucleus</keyword>
<dbReference type="SMART" id="SM01027">
    <property type="entry name" value="Beta-Casp"/>
    <property type="match status" value="1"/>
</dbReference>
<dbReference type="GO" id="GO:0005737">
    <property type="term" value="C:cytoplasm"/>
    <property type="evidence" value="ECO:0007669"/>
    <property type="project" value="UniProtKB-SubCell"/>
</dbReference>
<keyword evidence="3" id="KW-0963">Cytoplasm</keyword>
<gene>
    <name evidence="6" type="ORF">RJ641_036834</name>
</gene>
<dbReference type="Proteomes" id="UP001370490">
    <property type="component" value="Unassembled WGS sequence"/>
</dbReference>
<comment type="subcellular location">
    <subcellularLocation>
        <location evidence="2">Cytoplasm</location>
    </subcellularLocation>
    <subcellularLocation>
        <location evidence="1">Nucleus</location>
    </subcellularLocation>
</comment>
<dbReference type="Gene3D" id="3.60.15.10">
    <property type="entry name" value="Ribonuclease Z/Hydroxyacylglutathione hydrolase-like"/>
    <property type="match status" value="1"/>
</dbReference>
<accession>A0AAN8VGS3</accession>
<evidence type="ECO:0000256" key="2">
    <source>
        <dbReference type="ARBA" id="ARBA00004496"/>
    </source>
</evidence>
<feature type="non-terminal residue" evidence="6">
    <location>
        <position position="1"/>
    </location>
</feature>
<feature type="domain" description="Beta-Casp" evidence="5">
    <location>
        <begin position="361"/>
        <end position="471"/>
    </location>
</feature>
<organism evidence="6 7">
    <name type="scientific">Dillenia turbinata</name>
    <dbReference type="NCBI Taxonomy" id="194707"/>
    <lineage>
        <taxon>Eukaryota</taxon>
        <taxon>Viridiplantae</taxon>
        <taxon>Streptophyta</taxon>
        <taxon>Embryophyta</taxon>
        <taxon>Tracheophyta</taxon>
        <taxon>Spermatophyta</taxon>
        <taxon>Magnoliopsida</taxon>
        <taxon>eudicotyledons</taxon>
        <taxon>Gunneridae</taxon>
        <taxon>Pentapetalae</taxon>
        <taxon>Dilleniales</taxon>
        <taxon>Dilleniaceae</taxon>
        <taxon>Dillenia</taxon>
    </lineage>
</organism>
<dbReference type="GO" id="GO:0034472">
    <property type="term" value="P:snRNA 3'-end processing"/>
    <property type="evidence" value="ECO:0007669"/>
    <property type="project" value="TreeGrafter"/>
</dbReference>